<feature type="region of interest" description="Disordered" evidence="1">
    <location>
        <begin position="156"/>
        <end position="254"/>
    </location>
</feature>
<keyword evidence="2" id="KW-0732">Signal</keyword>
<dbReference type="AlphaFoldDB" id="A0A1I1XQZ4"/>
<organism evidence="3 4">
    <name type="scientific">Nannocystis exedens</name>
    <dbReference type="NCBI Taxonomy" id="54"/>
    <lineage>
        <taxon>Bacteria</taxon>
        <taxon>Pseudomonadati</taxon>
        <taxon>Myxococcota</taxon>
        <taxon>Polyangia</taxon>
        <taxon>Nannocystales</taxon>
        <taxon>Nannocystaceae</taxon>
        <taxon>Nannocystis</taxon>
    </lineage>
</organism>
<name>A0A1I1XQZ4_9BACT</name>
<keyword evidence="4" id="KW-1185">Reference proteome</keyword>
<proteinExistence type="predicted"/>
<reference evidence="4" key="1">
    <citation type="submission" date="2016-10" db="EMBL/GenBank/DDBJ databases">
        <authorList>
            <person name="Varghese N."/>
            <person name="Submissions S."/>
        </authorList>
    </citation>
    <scope>NUCLEOTIDE SEQUENCE [LARGE SCALE GENOMIC DNA]</scope>
    <source>
        <strain evidence="4">ATCC 25963</strain>
    </source>
</reference>
<protein>
    <submittedName>
        <fullName evidence="3">MYXO-CTERM domain-containing protein</fullName>
    </submittedName>
</protein>
<feature type="region of interest" description="Disordered" evidence="1">
    <location>
        <begin position="116"/>
        <end position="140"/>
    </location>
</feature>
<dbReference type="EMBL" id="FOMX01000008">
    <property type="protein sequence ID" value="SFE09786.1"/>
    <property type="molecule type" value="Genomic_DNA"/>
</dbReference>
<evidence type="ECO:0000256" key="1">
    <source>
        <dbReference type="SAM" id="MobiDB-lite"/>
    </source>
</evidence>
<gene>
    <name evidence="3" type="ORF">SAMN02745121_03019</name>
</gene>
<feature type="signal peptide" evidence="2">
    <location>
        <begin position="1"/>
        <end position="25"/>
    </location>
</feature>
<accession>A0A1I1XQZ4</accession>
<evidence type="ECO:0000256" key="2">
    <source>
        <dbReference type="SAM" id="SignalP"/>
    </source>
</evidence>
<evidence type="ECO:0000313" key="4">
    <source>
        <dbReference type="Proteomes" id="UP000199400"/>
    </source>
</evidence>
<dbReference type="STRING" id="54.SAMN02745121_03019"/>
<dbReference type="RefSeq" id="WP_096331132.1">
    <property type="nucleotide sequence ID" value="NZ_FOMX01000008.1"/>
</dbReference>
<feature type="chain" id="PRO_5011767253" evidence="2">
    <location>
        <begin position="26"/>
        <end position="270"/>
    </location>
</feature>
<sequence>MHDRRPALLVAAVALGSLVPTVASASYPAGVWALVEKVTPEPDDKNPTRVRIDGLFIVANTKPDFAAYPGYSVPAYGYMYYQCGDADLATCQMEWAELATVAGGADRCRGWGDNSLPANGTVRTGEPQAEPDGYPISMGIVPGFSPCEALKQWTAENPPQGATTGEGTSEGTSSGEFASQGTSSSSQGSASESGGPATGSPTTGGEPNGSTADETGANEPGTASGASGQADTGSPGGDKGCVCSSSGEPGPLAGLVTVVGLLALRRRGRA</sequence>
<dbReference type="Proteomes" id="UP000199400">
    <property type="component" value="Unassembled WGS sequence"/>
</dbReference>
<evidence type="ECO:0000313" key="3">
    <source>
        <dbReference type="EMBL" id="SFE09786.1"/>
    </source>
</evidence>
<feature type="compositionally biased region" description="Low complexity" evidence="1">
    <location>
        <begin position="163"/>
        <end position="205"/>
    </location>
</feature>